<dbReference type="EMBL" id="MNCJ02000321">
    <property type="protein sequence ID" value="KAF5800794.1"/>
    <property type="molecule type" value="Genomic_DNA"/>
</dbReference>
<comment type="caution">
    <text evidence="1">The sequence shown here is derived from an EMBL/GenBank/DDBJ whole genome shotgun (WGS) entry which is preliminary data.</text>
</comment>
<proteinExistence type="predicted"/>
<dbReference type="Gramene" id="mRNA:HanXRQr2_Chr06g0240711">
    <property type="protein sequence ID" value="CDS:HanXRQr2_Chr06g0240711.1"/>
    <property type="gene ID" value="HanXRQr2_Chr06g0240711"/>
</dbReference>
<reference evidence="1" key="1">
    <citation type="journal article" date="2017" name="Nature">
        <title>The sunflower genome provides insights into oil metabolism, flowering and Asterid evolution.</title>
        <authorList>
            <person name="Badouin H."/>
            <person name="Gouzy J."/>
            <person name="Grassa C.J."/>
            <person name="Murat F."/>
            <person name="Staton S.E."/>
            <person name="Cottret L."/>
            <person name="Lelandais-Briere C."/>
            <person name="Owens G.L."/>
            <person name="Carrere S."/>
            <person name="Mayjonade B."/>
            <person name="Legrand L."/>
            <person name="Gill N."/>
            <person name="Kane N.C."/>
            <person name="Bowers J.E."/>
            <person name="Hubner S."/>
            <person name="Bellec A."/>
            <person name="Berard A."/>
            <person name="Berges H."/>
            <person name="Blanchet N."/>
            <person name="Boniface M.C."/>
            <person name="Brunel D."/>
            <person name="Catrice O."/>
            <person name="Chaidir N."/>
            <person name="Claudel C."/>
            <person name="Donnadieu C."/>
            <person name="Faraut T."/>
            <person name="Fievet G."/>
            <person name="Helmstetter N."/>
            <person name="King M."/>
            <person name="Knapp S.J."/>
            <person name="Lai Z."/>
            <person name="Le Paslier M.C."/>
            <person name="Lippi Y."/>
            <person name="Lorenzon L."/>
            <person name="Mandel J.R."/>
            <person name="Marage G."/>
            <person name="Marchand G."/>
            <person name="Marquand E."/>
            <person name="Bret-Mestries E."/>
            <person name="Morien E."/>
            <person name="Nambeesan S."/>
            <person name="Nguyen T."/>
            <person name="Pegot-Espagnet P."/>
            <person name="Pouilly N."/>
            <person name="Raftis F."/>
            <person name="Sallet E."/>
            <person name="Schiex T."/>
            <person name="Thomas J."/>
            <person name="Vandecasteele C."/>
            <person name="Vares D."/>
            <person name="Vear F."/>
            <person name="Vautrin S."/>
            <person name="Crespi M."/>
            <person name="Mangin B."/>
            <person name="Burke J.M."/>
            <person name="Salse J."/>
            <person name="Munos S."/>
            <person name="Vincourt P."/>
            <person name="Rieseberg L.H."/>
            <person name="Langlade N.B."/>
        </authorList>
    </citation>
    <scope>NUCLEOTIDE SEQUENCE</scope>
    <source>
        <tissue evidence="1">Leaves</tissue>
    </source>
</reference>
<reference evidence="1" key="2">
    <citation type="submission" date="2020-06" db="EMBL/GenBank/DDBJ databases">
        <title>Helianthus annuus Genome sequencing and assembly Release 2.</title>
        <authorList>
            <person name="Gouzy J."/>
            <person name="Langlade N."/>
            <person name="Munos S."/>
        </authorList>
    </citation>
    <scope>NUCLEOTIDE SEQUENCE</scope>
    <source>
        <tissue evidence="1">Leaves</tissue>
    </source>
</reference>
<dbReference type="Proteomes" id="UP000215914">
    <property type="component" value="Unassembled WGS sequence"/>
</dbReference>
<protein>
    <submittedName>
        <fullName evidence="1">Uncharacterized protein</fullName>
    </submittedName>
</protein>
<accession>A0A9K3NHV5</accession>
<keyword evidence="2" id="KW-1185">Reference proteome</keyword>
<evidence type="ECO:0000313" key="2">
    <source>
        <dbReference type="Proteomes" id="UP000215914"/>
    </source>
</evidence>
<organism evidence="1 2">
    <name type="scientific">Helianthus annuus</name>
    <name type="common">Common sunflower</name>
    <dbReference type="NCBI Taxonomy" id="4232"/>
    <lineage>
        <taxon>Eukaryota</taxon>
        <taxon>Viridiplantae</taxon>
        <taxon>Streptophyta</taxon>
        <taxon>Embryophyta</taxon>
        <taxon>Tracheophyta</taxon>
        <taxon>Spermatophyta</taxon>
        <taxon>Magnoliopsida</taxon>
        <taxon>eudicotyledons</taxon>
        <taxon>Gunneridae</taxon>
        <taxon>Pentapetalae</taxon>
        <taxon>asterids</taxon>
        <taxon>campanulids</taxon>
        <taxon>Asterales</taxon>
        <taxon>Asteraceae</taxon>
        <taxon>Asteroideae</taxon>
        <taxon>Heliantheae alliance</taxon>
        <taxon>Heliantheae</taxon>
        <taxon>Helianthus</taxon>
    </lineage>
</organism>
<dbReference type="AlphaFoldDB" id="A0A9K3NHV5"/>
<gene>
    <name evidence="1" type="ORF">HanXRQr2_Chr06g0240711</name>
</gene>
<name>A0A9K3NHV5_HELAN</name>
<evidence type="ECO:0000313" key="1">
    <source>
        <dbReference type="EMBL" id="KAF5800794.1"/>
    </source>
</evidence>
<sequence length="59" mass="6992">MQLGAFSVVDHNRVIRKLWKVIHKVVLIARSFAIPLHHHHRHLLLLLLPFHLLVLFSLF</sequence>